<proteinExistence type="inferred from homology"/>
<evidence type="ECO:0000313" key="4">
    <source>
        <dbReference type="EMBL" id="ALH79206.1"/>
    </source>
</evidence>
<dbReference type="Gene3D" id="3.40.50.720">
    <property type="entry name" value="NAD(P)-binding Rossmann-like Domain"/>
    <property type="match status" value="1"/>
</dbReference>
<dbReference type="PRINTS" id="PR00081">
    <property type="entry name" value="GDHRDH"/>
</dbReference>
<dbReference type="InterPro" id="IPR045017">
    <property type="entry name" value="DECR2-like"/>
</dbReference>
<dbReference type="PATRIC" id="fig|33050.5.peg.436"/>
<dbReference type="FunFam" id="3.40.50.720:FF:000084">
    <property type="entry name" value="Short-chain dehydrogenase reductase"/>
    <property type="match status" value="1"/>
</dbReference>
<dbReference type="AlphaFoldDB" id="A0A0N9URS4"/>
<dbReference type="CDD" id="cd05369">
    <property type="entry name" value="TER_DECR_SDR_a"/>
    <property type="match status" value="1"/>
</dbReference>
<name>A0A0N9URS4_SPHMC</name>
<accession>A0A0N9URS4</accession>
<dbReference type="OrthoDB" id="286404at2"/>
<dbReference type="Pfam" id="PF13561">
    <property type="entry name" value="adh_short_C2"/>
    <property type="match status" value="1"/>
</dbReference>
<comment type="similarity">
    <text evidence="1">Belongs to the short-chain dehydrogenases/reductases (SDR) family.</text>
</comment>
<gene>
    <name evidence="4" type="ORF">AN936_02090</name>
</gene>
<dbReference type="SUPFAM" id="SSF51735">
    <property type="entry name" value="NAD(P)-binding Rossmann-fold domains"/>
    <property type="match status" value="1"/>
</dbReference>
<evidence type="ECO:0000256" key="1">
    <source>
        <dbReference type="ARBA" id="ARBA00006484"/>
    </source>
</evidence>
<reference evidence="4 5" key="1">
    <citation type="journal article" date="2015" name="Genome Announc.">
        <title>Complete Genome Sequence of Polypropylene Glycol- and Polyethylene Glycol-Degrading Sphingopyxis macrogoltabida Strain EY-1.</title>
        <authorList>
            <person name="Ohtsubo Y."/>
            <person name="Nagata Y."/>
            <person name="Numata M."/>
            <person name="Tsuchikane K."/>
            <person name="Hosoyama A."/>
            <person name="Yamazoe A."/>
            <person name="Tsuda M."/>
            <person name="Fujita N."/>
            <person name="Kawai F."/>
        </authorList>
    </citation>
    <scope>NUCLEOTIDE SEQUENCE [LARGE SCALE GENOMIC DNA]</scope>
    <source>
        <strain evidence="4 5">EY-1</strain>
    </source>
</reference>
<evidence type="ECO:0000313" key="5">
    <source>
        <dbReference type="Proteomes" id="UP000058074"/>
    </source>
</evidence>
<dbReference type="RefSeq" id="WP_054586695.1">
    <property type="nucleotide sequence ID" value="NZ_CP012700.1"/>
</dbReference>
<protein>
    <submittedName>
        <fullName evidence="4">Short-chain dehydrogenase</fullName>
    </submittedName>
</protein>
<dbReference type="InterPro" id="IPR002347">
    <property type="entry name" value="SDR_fam"/>
</dbReference>
<dbReference type="PANTHER" id="PTHR43296">
    <property type="entry name" value="PEROXISOMAL 2,4-DIENOYL-COA REDUCTASE"/>
    <property type="match status" value="1"/>
</dbReference>
<dbReference type="KEGG" id="smag:AN936_02090"/>
<dbReference type="PANTHER" id="PTHR43296:SF2">
    <property type="entry name" value="PEROXISOMAL 2,4-DIENOYL-COA REDUCTASE [(3E)-ENOYL-COA-PRODUCING]"/>
    <property type="match status" value="1"/>
</dbReference>
<dbReference type="Proteomes" id="UP000058074">
    <property type="component" value="Chromosome"/>
</dbReference>
<dbReference type="GO" id="GO:0008670">
    <property type="term" value="F:2,4-dienoyl-CoA reductase (NADPH) activity"/>
    <property type="evidence" value="ECO:0007669"/>
    <property type="project" value="InterPro"/>
</dbReference>
<dbReference type="EMBL" id="CP012700">
    <property type="protein sequence ID" value="ALH79206.1"/>
    <property type="molecule type" value="Genomic_DNA"/>
</dbReference>
<sequence>MAGDAFREDIFKNRTLFVAGGSGGINLAIAERFAELGANISLISRDAERVCAAARSIDPGGARAMGLAADVRDFEAVDAAFAATVERFGEIDFVVSGAAGNFLAPVIGMSANAFKTVIDIDLLGTFNVMRAAFDHLRKPGASLISITAGQAIRPTMFQAHAGAAKAGINNLTQTLAMEWGPTGVRVNAIAPGPIGDTEGMRRLTPSEAATAALKKRIPLRDYGVKRDIADLAVFLCTPNAKYITGAILDCDGGSVLGDASADALTVPPR</sequence>
<keyword evidence="3" id="KW-0560">Oxidoreductase</keyword>
<dbReference type="GO" id="GO:0009062">
    <property type="term" value="P:fatty acid catabolic process"/>
    <property type="evidence" value="ECO:0007669"/>
    <property type="project" value="InterPro"/>
</dbReference>
<keyword evidence="2" id="KW-0521">NADP</keyword>
<dbReference type="NCBIfam" id="NF005752">
    <property type="entry name" value="PRK07576.1"/>
    <property type="match status" value="1"/>
</dbReference>
<evidence type="ECO:0000256" key="2">
    <source>
        <dbReference type="ARBA" id="ARBA00022857"/>
    </source>
</evidence>
<dbReference type="InterPro" id="IPR036291">
    <property type="entry name" value="NAD(P)-bd_dom_sf"/>
</dbReference>
<evidence type="ECO:0000256" key="3">
    <source>
        <dbReference type="ARBA" id="ARBA00023002"/>
    </source>
</evidence>
<organism evidence="4 5">
    <name type="scientific">Sphingopyxis macrogoltabida</name>
    <name type="common">Sphingomonas macrogoltabidus</name>
    <dbReference type="NCBI Taxonomy" id="33050"/>
    <lineage>
        <taxon>Bacteria</taxon>
        <taxon>Pseudomonadati</taxon>
        <taxon>Pseudomonadota</taxon>
        <taxon>Alphaproteobacteria</taxon>
        <taxon>Sphingomonadales</taxon>
        <taxon>Sphingomonadaceae</taxon>
        <taxon>Sphingopyxis</taxon>
    </lineage>
</organism>